<keyword evidence="3" id="KW-0812">Transmembrane</keyword>
<evidence type="ECO:0000313" key="6">
    <source>
        <dbReference type="Proteomes" id="UP000315003"/>
    </source>
</evidence>
<evidence type="ECO:0000256" key="2">
    <source>
        <dbReference type="SAM" id="MobiDB-lite"/>
    </source>
</evidence>
<feature type="region of interest" description="Disordered" evidence="2">
    <location>
        <begin position="33"/>
        <end position="53"/>
    </location>
</feature>
<keyword evidence="6" id="KW-1185">Reference proteome</keyword>
<accession>A0A517T1B9</accession>
<dbReference type="AlphaFoldDB" id="A0A517T1B9"/>
<gene>
    <name evidence="5" type="primary">mdtA_5</name>
    <name evidence="5" type="ORF">SV7mr_47320</name>
</gene>
<dbReference type="PANTHER" id="PTHR30469">
    <property type="entry name" value="MULTIDRUG RESISTANCE PROTEIN MDTA"/>
    <property type="match status" value="1"/>
</dbReference>
<feature type="transmembrane region" description="Helical" evidence="3">
    <location>
        <begin position="12"/>
        <end position="29"/>
    </location>
</feature>
<dbReference type="GO" id="GO:1990281">
    <property type="term" value="C:efflux pump complex"/>
    <property type="evidence" value="ECO:0007669"/>
    <property type="project" value="TreeGrafter"/>
</dbReference>
<dbReference type="Gene3D" id="2.40.420.20">
    <property type="match status" value="1"/>
</dbReference>
<feature type="domain" description="Multidrug resistance protein MdtA-like barrel-sandwich hybrid" evidence="4">
    <location>
        <begin position="90"/>
        <end position="271"/>
    </location>
</feature>
<keyword evidence="3" id="KW-0472">Membrane</keyword>
<dbReference type="Pfam" id="PF25917">
    <property type="entry name" value="BSH_RND"/>
    <property type="match status" value="1"/>
</dbReference>
<dbReference type="GO" id="GO:0015562">
    <property type="term" value="F:efflux transmembrane transporter activity"/>
    <property type="evidence" value="ECO:0007669"/>
    <property type="project" value="TreeGrafter"/>
</dbReference>
<dbReference type="RefSeq" id="WP_145276774.1">
    <property type="nucleotide sequence ID" value="NZ_CP036272.1"/>
</dbReference>
<dbReference type="Proteomes" id="UP000315003">
    <property type="component" value="Chromosome"/>
</dbReference>
<feature type="coiled-coil region" evidence="1">
    <location>
        <begin position="117"/>
        <end position="219"/>
    </location>
</feature>
<reference evidence="5 6" key="1">
    <citation type="submission" date="2019-02" db="EMBL/GenBank/DDBJ databases">
        <title>Deep-cultivation of Planctomycetes and their phenomic and genomic characterization uncovers novel biology.</title>
        <authorList>
            <person name="Wiegand S."/>
            <person name="Jogler M."/>
            <person name="Boedeker C."/>
            <person name="Pinto D."/>
            <person name="Vollmers J."/>
            <person name="Rivas-Marin E."/>
            <person name="Kohn T."/>
            <person name="Peeters S.H."/>
            <person name="Heuer A."/>
            <person name="Rast P."/>
            <person name="Oberbeckmann S."/>
            <person name="Bunk B."/>
            <person name="Jeske O."/>
            <person name="Meyerdierks A."/>
            <person name="Storesund J.E."/>
            <person name="Kallscheuer N."/>
            <person name="Luecker S."/>
            <person name="Lage O.M."/>
            <person name="Pohl T."/>
            <person name="Merkel B.J."/>
            <person name="Hornburger P."/>
            <person name="Mueller R.-W."/>
            <person name="Bruemmer F."/>
            <person name="Labrenz M."/>
            <person name="Spormann A.M."/>
            <person name="Op den Camp H."/>
            <person name="Overmann J."/>
            <person name="Amann R."/>
            <person name="Jetten M.S.M."/>
            <person name="Mascher T."/>
            <person name="Medema M.H."/>
            <person name="Devos D.P."/>
            <person name="Kaster A.-K."/>
            <person name="Ovreas L."/>
            <person name="Rohde M."/>
            <person name="Galperin M.Y."/>
            <person name="Jogler C."/>
        </authorList>
    </citation>
    <scope>NUCLEOTIDE SEQUENCE [LARGE SCALE GENOMIC DNA]</scope>
    <source>
        <strain evidence="5 6">SV_7m_r</strain>
    </source>
</reference>
<organism evidence="5 6">
    <name type="scientific">Stieleria bergensis</name>
    <dbReference type="NCBI Taxonomy" id="2528025"/>
    <lineage>
        <taxon>Bacteria</taxon>
        <taxon>Pseudomonadati</taxon>
        <taxon>Planctomycetota</taxon>
        <taxon>Planctomycetia</taxon>
        <taxon>Pirellulales</taxon>
        <taxon>Pirellulaceae</taxon>
        <taxon>Stieleria</taxon>
    </lineage>
</organism>
<keyword evidence="1" id="KW-0175">Coiled coil</keyword>
<evidence type="ECO:0000313" key="5">
    <source>
        <dbReference type="EMBL" id="QDT62185.1"/>
    </source>
</evidence>
<evidence type="ECO:0000256" key="3">
    <source>
        <dbReference type="SAM" id="Phobius"/>
    </source>
</evidence>
<dbReference type="OrthoDB" id="266524at2"/>
<evidence type="ECO:0000259" key="4">
    <source>
        <dbReference type="Pfam" id="PF25917"/>
    </source>
</evidence>
<protein>
    <submittedName>
        <fullName evidence="5">Multidrug resistance protein MdtA</fullName>
    </submittedName>
</protein>
<keyword evidence="3" id="KW-1133">Transmembrane helix</keyword>
<dbReference type="InterPro" id="IPR058625">
    <property type="entry name" value="MdtA-like_BSH"/>
</dbReference>
<dbReference type="EMBL" id="CP036272">
    <property type="protein sequence ID" value="QDT62185.1"/>
    <property type="molecule type" value="Genomic_DNA"/>
</dbReference>
<evidence type="ECO:0000256" key="1">
    <source>
        <dbReference type="SAM" id="Coils"/>
    </source>
</evidence>
<proteinExistence type="predicted"/>
<dbReference type="Gene3D" id="2.40.50.100">
    <property type="match status" value="2"/>
</dbReference>
<name>A0A517T1B9_9BACT</name>
<sequence length="471" mass="51243">MHHSQRLRRTSLLTAVAVFVVGLSVWVTTQSMGQDNNQSSLKTEDDRSLTNRGRLTPVRTIQVGSVPGPEVTHRYVGKLAADQTSLLSFQRSGRIVTIGVNEGDAVKQGDIIAELDQADLDAQEKQIQSQLDAAEATLAELEAGPRPETIEAARARVRDLASNLELAKLNEKRQQRLRGQQATSEAEFDRAIQNAQSWNNKYDAANAELNELLAGTRKEKVLAQQATCRAIEAQLQQIQTQRRYSTIVAPFDGLIARRLLDIGPVVAIGEPIVELVSHVLEAQIATPPKTAAKLAAGRQVQLAIGNDLRVGTVSRIEPIIRREARTRLVYVQLTHHGDLPALPEGKEIATCGRNNQGNSWISGQVVELCLGLDDTNVAPQQYWLPVTAIQRAARGVWTVMVVPGKQSSGVCEKRAIEVLKTDGNLALVRGMVTRGERVIANGLHRLATGSQVEVVTDNQATSPVSLPGDET</sequence>
<dbReference type="SUPFAM" id="SSF111369">
    <property type="entry name" value="HlyD-like secretion proteins"/>
    <property type="match status" value="1"/>
</dbReference>